<feature type="transmembrane region" description="Helical" evidence="2">
    <location>
        <begin position="110"/>
        <end position="135"/>
    </location>
</feature>
<evidence type="ECO:0000256" key="2">
    <source>
        <dbReference type="SAM" id="Phobius"/>
    </source>
</evidence>
<feature type="compositionally biased region" description="Pro residues" evidence="1">
    <location>
        <begin position="168"/>
        <end position="199"/>
    </location>
</feature>
<dbReference type="Proteomes" id="UP000492821">
    <property type="component" value="Unassembled WGS sequence"/>
</dbReference>
<feature type="region of interest" description="Disordered" evidence="1">
    <location>
        <begin position="166"/>
        <end position="208"/>
    </location>
</feature>
<sequence>MAAEPNAPWSRWDAPGFEYISPNTQPPIRQYDTGTYVGGNGNQSIATGVNYFTDGKLIAHRPKPDDPAYIECVYQAASTGAEMVQTCFYEFGCCKHKCCEHYHWGRNKGMAIALICIVLLIMVLSVIIWFLFWLYNRSKDKRQRQLIENNGMTPETTHESFDAYSTGVPPPYIGGPPMGGPPMGGPPPPGAPYYPPQPQPYGAKPYQY</sequence>
<organism evidence="3 4">
    <name type="scientific">Panagrellus redivivus</name>
    <name type="common">Microworm</name>
    <dbReference type="NCBI Taxonomy" id="6233"/>
    <lineage>
        <taxon>Eukaryota</taxon>
        <taxon>Metazoa</taxon>
        <taxon>Ecdysozoa</taxon>
        <taxon>Nematoda</taxon>
        <taxon>Chromadorea</taxon>
        <taxon>Rhabditida</taxon>
        <taxon>Tylenchina</taxon>
        <taxon>Panagrolaimomorpha</taxon>
        <taxon>Panagrolaimoidea</taxon>
        <taxon>Panagrolaimidae</taxon>
        <taxon>Panagrellus</taxon>
    </lineage>
</organism>
<accession>A0A7E4V9T6</accession>
<keyword evidence="3" id="KW-1185">Reference proteome</keyword>
<evidence type="ECO:0000256" key="1">
    <source>
        <dbReference type="SAM" id="MobiDB-lite"/>
    </source>
</evidence>
<name>A0A7E4V9T6_PANRE</name>
<keyword evidence="2" id="KW-0472">Membrane</keyword>
<keyword evidence="2" id="KW-1133">Transmembrane helix</keyword>
<dbReference type="WBParaSite" id="Pan_g18391.t1">
    <property type="protein sequence ID" value="Pan_g18391.t1"/>
    <property type="gene ID" value="Pan_g18391"/>
</dbReference>
<protein>
    <submittedName>
        <fullName evidence="4">CX domain-containing protein</fullName>
    </submittedName>
</protein>
<proteinExistence type="predicted"/>
<reference evidence="4" key="2">
    <citation type="submission" date="2020-10" db="UniProtKB">
        <authorList>
            <consortium name="WormBaseParasite"/>
        </authorList>
    </citation>
    <scope>IDENTIFICATION</scope>
</reference>
<reference evidence="3" key="1">
    <citation type="journal article" date="2013" name="Genetics">
        <title>The draft genome and transcriptome of Panagrellus redivivus are shaped by the harsh demands of a free-living lifestyle.</title>
        <authorList>
            <person name="Srinivasan J."/>
            <person name="Dillman A.R."/>
            <person name="Macchietto M.G."/>
            <person name="Heikkinen L."/>
            <person name="Lakso M."/>
            <person name="Fracchia K.M."/>
            <person name="Antoshechkin I."/>
            <person name="Mortazavi A."/>
            <person name="Wong G."/>
            <person name="Sternberg P.W."/>
        </authorList>
    </citation>
    <scope>NUCLEOTIDE SEQUENCE [LARGE SCALE GENOMIC DNA]</scope>
    <source>
        <strain evidence="3">MT8872</strain>
    </source>
</reference>
<evidence type="ECO:0000313" key="4">
    <source>
        <dbReference type="WBParaSite" id="Pan_g18391.t1"/>
    </source>
</evidence>
<evidence type="ECO:0000313" key="3">
    <source>
        <dbReference type="Proteomes" id="UP000492821"/>
    </source>
</evidence>
<keyword evidence="2" id="KW-0812">Transmembrane</keyword>
<dbReference type="AlphaFoldDB" id="A0A7E4V9T6"/>